<keyword evidence="2" id="KW-0732">Signal</keyword>
<dbReference type="Proteomes" id="UP000095287">
    <property type="component" value="Unplaced"/>
</dbReference>
<dbReference type="GO" id="GO:0005783">
    <property type="term" value="C:endoplasmic reticulum"/>
    <property type="evidence" value="ECO:0007669"/>
    <property type="project" value="TreeGrafter"/>
</dbReference>
<keyword evidence="1" id="KW-0812">Transmembrane</keyword>
<protein>
    <submittedName>
        <fullName evidence="4">Translocon-associated protein subunit beta</fullName>
    </submittedName>
</protein>
<dbReference type="Pfam" id="PF05753">
    <property type="entry name" value="TRAP_beta"/>
    <property type="match status" value="1"/>
</dbReference>
<accession>A0A1I7YIT7</accession>
<evidence type="ECO:0000313" key="4">
    <source>
        <dbReference type="WBParaSite" id="L893_g16549.t1"/>
    </source>
</evidence>
<evidence type="ECO:0000256" key="1">
    <source>
        <dbReference type="SAM" id="Phobius"/>
    </source>
</evidence>
<name>A0A1I7YIT7_9BILA</name>
<keyword evidence="1" id="KW-0472">Membrane</keyword>
<organism evidence="3 4">
    <name type="scientific">Steinernema glaseri</name>
    <dbReference type="NCBI Taxonomy" id="37863"/>
    <lineage>
        <taxon>Eukaryota</taxon>
        <taxon>Metazoa</taxon>
        <taxon>Ecdysozoa</taxon>
        <taxon>Nematoda</taxon>
        <taxon>Chromadorea</taxon>
        <taxon>Rhabditida</taxon>
        <taxon>Tylenchina</taxon>
        <taxon>Panagrolaimomorpha</taxon>
        <taxon>Strongyloidoidea</taxon>
        <taxon>Steinernematidae</taxon>
        <taxon>Steinernema</taxon>
    </lineage>
</organism>
<evidence type="ECO:0000256" key="2">
    <source>
        <dbReference type="SAM" id="SignalP"/>
    </source>
</evidence>
<proteinExistence type="predicted"/>
<reference evidence="4" key="1">
    <citation type="submission" date="2016-11" db="UniProtKB">
        <authorList>
            <consortium name="WormBaseParasite"/>
        </authorList>
    </citation>
    <scope>IDENTIFICATION</scope>
</reference>
<feature type="signal peptide" evidence="2">
    <location>
        <begin position="1"/>
        <end position="16"/>
    </location>
</feature>
<dbReference type="AlphaFoldDB" id="A0A1I7YIT7"/>
<dbReference type="PANTHER" id="PTHR12861:SF3">
    <property type="entry name" value="TRANSLOCON-ASSOCIATED PROTEIN SUBUNIT BETA"/>
    <property type="match status" value="1"/>
</dbReference>
<feature type="chain" id="PRO_5009312195" evidence="2">
    <location>
        <begin position="17"/>
        <end position="196"/>
    </location>
</feature>
<keyword evidence="1" id="KW-1133">Transmembrane helix</keyword>
<feature type="transmembrane region" description="Helical" evidence="1">
    <location>
        <begin position="159"/>
        <end position="179"/>
    </location>
</feature>
<evidence type="ECO:0000313" key="3">
    <source>
        <dbReference type="Proteomes" id="UP000095287"/>
    </source>
</evidence>
<sequence>MKLLVLFFALAGIAFAEDGASEAAAPLDSAHLLASKSSLSQYAVEGMDFVLEYHLHNVGDRAALRVTLDDRHSFPTQAFEIVKGTLQVRWEKIAPGAEVTHAVTVKPRTFGGYNNTAAVITYYPSDEAKEVRVGYTSASGEGYIFRLKDYERRFSPKSYVWLISALMCLPPFAFIYYAWSSKANLYKDPVVSKKSK</sequence>
<keyword evidence="3" id="KW-1185">Reference proteome</keyword>
<dbReference type="WBParaSite" id="L893_g16549.t1">
    <property type="protein sequence ID" value="L893_g16549.t1"/>
    <property type="gene ID" value="L893_g16549"/>
</dbReference>
<dbReference type="PANTHER" id="PTHR12861">
    <property type="entry name" value="TRANSLOCON-ASSOCIATED PROTEIN, BETA SUBUNIT PRECURSOR TRAP-BETA SIGNAL SEQUENCE RECEPTOR BETA SUBUNIT"/>
    <property type="match status" value="1"/>
</dbReference>